<feature type="domain" description="Helicase C-terminal" evidence="16">
    <location>
        <begin position="423"/>
        <end position="589"/>
    </location>
</feature>
<dbReference type="GO" id="GO:0009380">
    <property type="term" value="C:excinuclease repair complex"/>
    <property type="evidence" value="ECO:0007669"/>
    <property type="project" value="InterPro"/>
</dbReference>
<dbReference type="RefSeq" id="WP_011844161.1">
    <property type="nucleotide sequence ID" value="NZ_CP109831.1"/>
</dbReference>
<comment type="subunit">
    <text evidence="10 12 13">Forms a heterotetramer with UvrA during the search for lesions. Interacts with UvrC in an incision complex.</text>
</comment>
<dbReference type="HAMAP" id="MF_00204">
    <property type="entry name" value="UvrB"/>
    <property type="match status" value="1"/>
</dbReference>
<proteinExistence type="inferred from homology"/>
<keyword evidence="18" id="KW-1185">Reference proteome</keyword>
<evidence type="ECO:0000256" key="7">
    <source>
        <dbReference type="ARBA" id="ARBA00022840"/>
    </source>
</evidence>
<comment type="similarity">
    <text evidence="2 12 13">Belongs to the UvrB family.</text>
</comment>
<dbReference type="InterPro" id="IPR027417">
    <property type="entry name" value="P-loop_NTPase"/>
</dbReference>
<dbReference type="AlphaFoldDB" id="A0AAX3E8W4"/>
<dbReference type="NCBIfam" id="NF003673">
    <property type="entry name" value="PRK05298.1"/>
    <property type="match status" value="1"/>
</dbReference>
<dbReference type="InterPro" id="IPR036876">
    <property type="entry name" value="UVR_dom_sf"/>
</dbReference>
<dbReference type="GO" id="GO:0005737">
    <property type="term" value="C:cytoplasm"/>
    <property type="evidence" value="ECO:0007669"/>
    <property type="project" value="UniProtKB-SubCell"/>
</dbReference>
<evidence type="ECO:0000256" key="6">
    <source>
        <dbReference type="ARBA" id="ARBA00022769"/>
    </source>
</evidence>
<dbReference type="PROSITE" id="PS50151">
    <property type="entry name" value="UVR"/>
    <property type="match status" value="1"/>
</dbReference>
<evidence type="ECO:0000256" key="9">
    <source>
        <dbReference type="ARBA" id="ARBA00023204"/>
    </source>
</evidence>
<name>A0AAX3E8W4_9EURY</name>
<evidence type="ECO:0000256" key="11">
    <source>
        <dbReference type="ARBA" id="ARBA00029504"/>
    </source>
</evidence>
<evidence type="ECO:0000256" key="4">
    <source>
        <dbReference type="ARBA" id="ARBA00022741"/>
    </source>
</evidence>
<feature type="binding site" evidence="12">
    <location>
        <begin position="38"/>
        <end position="45"/>
    </location>
    <ligand>
        <name>ATP</name>
        <dbReference type="ChEBI" id="CHEBI:30616"/>
    </ligand>
</feature>
<comment type="function">
    <text evidence="12">The UvrABC repair system catalyzes the recognition and processing of DNA lesions. A damage recognition complex composed of 2 UvrA and 2 UvrB subunits scans DNA for abnormalities. Upon binding of the UvrA(2)B(2) complex to a putative damaged site, the DNA wraps around one UvrB monomer. DNA wrap is dependent on ATP binding by UvrB and probably causes local melting of the DNA helix, facilitating insertion of UvrB beta-hairpin between the DNA strands. Then UvrB probes one DNA strand for the presence of a lesion. If a lesion is found the UvrA subunits dissociate and the UvrB-DNA preincision complex is formed. This complex is subsequently bound by UvrC and the second UvrB is released. If no lesion is found, the DNA wraps around the other UvrB subunit that will check the other stand for damage.</text>
</comment>
<protein>
    <recommendedName>
        <fullName evidence="11 12">UvrABC system protein B</fullName>
        <shortName evidence="12">Protein UvrB</shortName>
    </recommendedName>
    <alternativeName>
        <fullName evidence="12">Excinuclease ABC subunit B</fullName>
    </alternativeName>
</protein>
<dbReference type="InterPro" id="IPR014001">
    <property type="entry name" value="Helicase_ATP-bd"/>
</dbReference>
<dbReference type="GO" id="GO:0120545">
    <property type="term" value="F:nucleic acid conformation isomerase activity"/>
    <property type="evidence" value="ECO:0007669"/>
    <property type="project" value="UniProtKB-ARBA"/>
</dbReference>
<comment type="subcellular location">
    <subcellularLocation>
        <location evidence="1 12 13">Cytoplasm</location>
    </subcellularLocation>
</comment>
<dbReference type="InterPro" id="IPR041471">
    <property type="entry name" value="UvrB_inter"/>
</dbReference>
<feature type="domain" description="UVR" evidence="14">
    <location>
        <begin position="604"/>
        <end position="639"/>
    </location>
</feature>
<evidence type="ECO:0000256" key="2">
    <source>
        <dbReference type="ARBA" id="ARBA00008533"/>
    </source>
</evidence>
<dbReference type="InterPro" id="IPR001943">
    <property type="entry name" value="UVR_dom"/>
</dbReference>
<dbReference type="SMART" id="SM00490">
    <property type="entry name" value="HELICc"/>
    <property type="match status" value="1"/>
</dbReference>
<evidence type="ECO:0000259" key="16">
    <source>
        <dbReference type="PROSITE" id="PS51194"/>
    </source>
</evidence>
<dbReference type="GO" id="GO:0009432">
    <property type="term" value="P:SOS response"/>
    <property type="evidence" value="ECO:0007669"/>
    <property type="project" value="UniProtKB-UniRule"/>
</dbReference>
<dbReference type="InterPro" id="IPR006935">
    <property type="entry name" value="Helicase/UvrB_N"/>
</dbReference>
<evidence type="ECO:0000256" key="5">
    <source>
        <dbReference type="ARBA" id="ARBA00022763"/>
    </source>
</evidence>
<evidence type="ECO:0000313" key="18">
    <source>
        <dbReference type="Proteomes" id="UP001156196"/>
    </source>
</evidence>
<keyword evidence="6 12" id="KW-0228">DNA excision</keyword>
<evidence type="ECO:0000256" key="3">
    <source>
        <dbReference type="ARBA" id="ARBA00022490"/>
    </source>
</evidence>
<keyword evidence="12 13" id="KW-0742">SOS response</keyword>
<feature type="domain" description="Helicase ATP-binding" evidence="15">
    <location>
        <begin position="25"/>
        <end position="158"/>
    </location>
</feature>
<comment type="domain">
    <text evidence="12">The beta-hairpin motif is involved in DNA binding.</text>
</comment>
<keyword evidence="7 12" id="KW-0067">ATP-binding</keyword>
<dbReference type="GO" id="GO:0003677">
    <property type="term" value="F:DNA binding"/>
    <property type="evidence" value="ECO:0007669"/>
    <property type="project" value="UniProtKB-UniRule"/>
</dbReference>
<accession>A0AAX3E8W4</accession>
<keyword evidence="17" id="KW-0378">Hydrolase</keyword>
<dbReference type="Pfam" id="PF12344">
    <property type="entry name" value="UvrB"/>
    <property type="match status" value="1"/>
</dbReference>
<dbReference type="SMART" id="SM00487">
    <property type="entry name" value="DEXDc"/>
    <property type="match status" value="1"/>
</dbReference>
<dbReference type="Gene3D" id="3.40.50.300">
    <property type="entry name" value="P-loop containing nucleotide triphosphate hydrolases"/>
    <property type="match status" value="3"/>
</dbReference>
<evidence type="ECO:0000259" key="14">
    <source>
        <dbReference type="PROSITE" id="PS50151"/>
    </source>
</evidence>
<dbReference type="InterPro" id="IPR001650">
    <property type="entry name" value="Helicase_C-like"/>
</dbReference>
<dbReference type="KEGG" id="msum:OH143_00835"/>
<dbReference type="CDD" id="cd17916">
    <property type="entry name" value="DEXHc_UvrB"/>
    <property type="match status" value="1"/>
</dbReference>
<dbReference type="Pfam" id="PF04851">
    <property type="entry name" value="ResIII"/>
    <property type="match status" value="1"/>
</dbReference>
<dbReference type="Gene3D" id="4.10.860.10">
    <property type="entry name" value="UVR domain"/>
    <property type="match status" value="1"/>
</dbReference>
<dbReference type="InterPro" id="IPR024759">
    <property type="entry name" value="UvrB_YAD/RRR_dom"/>
</dbReference>
<dbReference type="GO" id="GO:0016887">
    <property type="term" value="F:ATP hydrolysis activity"/>
    <property type="evidence" value="ECO:0007669"/>
    <property type="project" value="InterPro"/>
</dbReference>
<dbReference type="SUPFAM" id="SSF46600">
    <property type="entry name" value="C-terminal UvrC-binding domain of UvrB"/>
    <property type="match status" value="1"/>
</dbReference>
<dbReference type="GeneID" id="4847601"/>
<keyword evidence="9 12" id="KW-0234">DNA repair</keyword>
<keyword evidence="3 12" id="KW-0963">Cytoplasm</keyword>
<dbReference type="PANTHER" id="PTHR24029">
    <property type="entry name" value="UVRABC SYSTEM PROTEIN B"/>
    <property type="match status" value="1"/>
</dbReference>
<keyword evidence="8 12" id="KW-0267">Excision nuclease</keyword>
<evidence type="ECO:0000256" key="8">
    <source>
        <dbReference type="ARBA" id="ARBA00022881"/>
    </source>
</evidence>
<dbReference type="PANTHER" id="PTHR24029:SF0">
    <property type="entry name" value="UVRABC SYSTEM PROTEIN B"/>
    <property type="match status" value="1"/>
</dbReference>
<dbReference type="Proteomes" id="UP001156196">
    <property type="component" value="Chromosome"/>
</dbReference>
<evidence type="ECO:0000256" key="12">
    <source>
        <dbReference type="HAMAP-Rule" id="MF_00204"/>
    </source>
</evidence>
<dbReference type="InterPro" id="IPR004807">
    <property type="entry name" value="UvrB"/>
</dbReference>
<dbReference type="Pfam" id="PF17757">
    <property type="entry name" value="UvrB_inter"/>
    <property type="match status" value="1"/>
</dbReference>
<keyword evidence="4 12" id="KW-0547">Nucleotide-binding</keyword>
<evidence type="ECO:0000256" key="10">
    <source>
        <dbReference type="ARBA" id="ARBA00026033"/>
    </source>
</evidence>
<dbReference type="PROSITE" id="PS51194">
    <property type="entry name" value="HELICASE_CTER"/>
    <property type="match status" value="1"/>
</dbReference>
<sequence length="642" mass="73923">MTAFHLKADFKPTGSQPDAIRKLTDGLSRGEQYQTLLGVTGSGKTFTIANVVEEVQKPTLVIAHNKTLAAQLYNEFRSFFPDNRVEYFVSYYDYYQPESYIAKRDLYIEKDAQINPKIEQMRLAATASLLSRPDTIIVASVSCIYGLGNPENFQGMGFEMKVRDRMRRDDIIRRLVDIQFERNDIELMPGRFRVKGDTIDIVPGYFNNIIRIELFGDEIDRISEIDKTSGERLEAMDYFFVYPARHFVAPEEEKERAIASIEQELEEWLPNLDMLEAHRLRQRTLYDIDMLRETGTCKGIENYSRHFDGRKAGEQPYCLLDYFPEDFLMVIDESHQTLPQVRGMYNGDYSRKKSLVDYGFRLPSAFDNRPLKFEEFSGYMKNVIFVSATPGDYELKRSSVAEQIIRPTGLVDPAVEIRPIEGQIPDVMTEIRATIERGDRILLTTLTKRLAEELSEYLAEQGIKTRYLHSEIDTIERTEIIRQLRLGKYDVLVGINLLREGLDIPEVGFVGILDADKEGFLRDARSLVQTIGRAARNVNAKVVLYADTMTDSIKKAMAETGRRRAMQLDYNVRHGITPQTIVKPIREKEVDITDIKHVPKSEVPNLIIELEADMREAAERLEFERAIALRDMIKRLQEGKGR</sequence>
<gene>
    <name evidence="12 17" type="primary">uvrB</name>
    <name evidence="17" type="ORF">OH143_00835</name>
</gene>
<evidence type="ECO:0000313" key="17">
    <source>
        <dbReference type="EMBL" id="UYU18663.1"/>
    </source>
</evidence>
<reference evidence="17" key="1">
    <citation type="submission" date="2022-10" db="EMBL/GenBank/DDBJ databases">
        <title>Complete genome of Methanoculleus submarinus DSM 15122.</title>
        <authorList>
            <person name="Chen S.-C."/>
            <person name="Lai S.-J."/>
            <person name="You Y.-T."/>
        </authorList>
    </citation>
    <scope>NUCLEOTIDE SEQUENCE</scope>
    <source>
        <strain evidence="17">DSM 15122</strain>
    </source>
</reference>
<dbReference type="GO" id="GO:0006289">
    <property type="term" value="P:nucleotide-excision repair"/>
    <property type="evidence" value="ECO:0007669"/>
    <property type="project" value="UniProtKB-UniRule"/>
</dbReference>
<evidence type="ECO:0000256" key="13">
    <source>
        <dbReference type="RuleBase" id="RU003587"/>
    </source>
</evidence>
<evidence type="ECO:0000256" key="1">
    <source>
        <dbReference type="ARBA" id="ARBA00004496"/>
    </source>
</evidence>
<dbReference type="GeneID" id="76729393"/>
<feature type="short sequence motif" description="Beta-hairpin" evidence="12">
    <location>
        <begin position="91"/>
        <end position="114"/>
    </location>
</feature>
<organism evidence="17 18">
    <name type="scientific">Methanoculleus submarinus</name>
    <dbReference type="NCBI Taxonomy" id="204050"/>
    <lineage>
        <taxon>Archaea</taxon>
        <taxon>Methanobacteriati</taxon>
        <taxon>Methanobacteriota</taxon>
        <taxon>Stenosarchaea group</taxon>
        <taxon>Methanomicrobia</taxon>
        <taxon>Methanomicrobiales</taxon>
        <taxon>Methanomicrobiaceae</taxon>
        <taxon>Methanoculleus</taxon>
    </lineage>
</organism>
<dbReference type="Pfam" id="PF00271">
    <property type="entry name" value="Helicase_C"/>
    <property type="match status" value="1"/>
</dbReference>
<keyword evidence="5 12" id="KW-0227">DNA damage</keyword>
<dbReference type="Pfam" id="PF02151">
    <property type="entry name" value="UVR"/>
    <property type="match status" value="1"/>
</dbReference>
<dbReference type="GO" id="GO:0005524">
    <property type="term" value="F:ATP binding"/>
    <property type="evidence" value="ECO:0007669"/>
    <property type="project" value="UniProtKB-UniRule"/>
</dbReference>
<dbReference type="CDD" id="cd18790">
    <property type="entry name" value="SF2_C_UvrB"/>
    <property type="match status" value="1"/>
</dbReference>
<dbReference type="NCBIfam" id="TIGR00631">
    <property type="entry name" value="uvrb"/>
    <property type="match status" value="1"/>
</dbReference>
<dbReference type="SUPFAM" id="SSF52540">
    <property type="entry name" value="P-loop containing nucleoside triphosphate hydrolases"/>
    <property type="match status" value="2"/>
</dbReference>
<dbReference type="PROSITE" id="PS51192">
    <property type="entry name" value="HELICASE_ATP_BIND_1"/>
    <property type="match status" value="1"/>
</dbReference>
<dbReference type="GO" id="GO:0009381">
    <property type="term" value="F:excinuclease ABC activity"/>
    <property type="evidence" value="ECO:0007669"/>
    <property type="project" value="UniProtKB-UniRule"/>
</dbReference>
<dbReference type="EMBL" id="CP109831">
    <property type="protein sequence ID" value="UYU18663.1"/>
    <property type="molecule type" value="Genomic_DNA"/>
</dbReference>
<evidence type="ECO:0000259" key="15">
    <source>
        <dbReference type="PROSITE" id="PS51192"/>
    </source>
</evidence>